<keyword evidence="2" id="KW-1133">Transmembrane helix</keyword>
<evidence type="ECO:0000256" key="2">
    <source>
        <dbReference type="SAM" id="Phobius"/>
    </source>
</evidence>
<keyword evidence="4" id="KW-1185">Reference proteome</keyword>
<feature type="transmembrane region" description="Helical" evidence="2">
    <location>
        <begin position="41"/>
        <end position="58"/>
    </location>
</feature>
<protein>
    <submittedName>
        <fullName evidence="3">Uncharacterized protein</fullName>
    </submittedName>
</protein>
<accession>A0A1H9T4T6</accession>
<evidence type="ECO:0000256" key="1">
    <source>
        <dbReference type="SAM" id="MobiDB-lite"/>
    </source>
</evidence>
<dbReference type="RefSeq" id="WP_177180262.1">
    <property type="nucleotide sequence ID" value="NZ_FOHB01000002.1"/>
</dbReference>
<reference evidence="4" key="1">
    <citation type="submission" date="2016-10" db="EMBL/GenBank/DDBJ databases">
        <authorList>
            <person name="Varghese N."/>
            <person name="Submissions S."/>
        </authorList>
    </citation>
    <scope>NUCLEOTIDE SEQUENCE [LARGE SCALE GENOMIC DNA]</scope>
    <source>
        <strain evidence="4">CGMCC 1.6963</strain>
    </source>
</reference>
<dbReference type="AlphaFoldDB" id="A0A1H9T4T6"/>
<dbReference type="STRING" id="587636.SAMN05216199_1428"/>
<evidence type="ECO:0000313" key="4">
    <source>
        <dbReference type="Proteomes" id="UP000199019"/>
    </source>
</evidence>
<organism evidence="3 4">
    <name type="scientific">Pedococcus cremeus</name>
    <dbReference type="NCBI Taxonomy" id="587636"/>
    <lineage>
        <taxon>Bacteria</taxon>
        <taxon>Bacillati</taxon>
        <taxon>Actinomycetota</taxon>
        <taxon>Actinomycetes</taxon>
        <taxon>Micrococcales</taxon>
        <taxon>Intrasporangiaceae</taxon>
        <taxon>Pedococcus</taxon>
    </lineage>
</organism>
<dbReference type="Proteomes" id="UP000199019">
    <property type="component" value="Unassembled WGS sequence"/>
</dbReference>
<feature type="region of interest" description="Disordered" evidence="1">
    <location>
        <begin position="1"/>
        <end position="32"/>
    </location>
</feature>
<feature type="transmembrane region" description="Helical" evidence="2">
    <location>
        <begin position="65"/>
        <end position="84"/>
    </location>
</feature>
<proteinExistence type="predicted"/>
<dbReference type="EMBL" id="FOHB01000002">
    <property type="protein sequence ID" value="SER91749.1"/>
    <property type="molecule type" value="Genomic_DNA"/>
</dbReference>
<keyword evidence="2" id="KW-0472">Membrane</keyword>
<name>A0A1H9T4T6_9MICO</name>
<gene>
    <name evidence="3" type="ORF">SAMN05216199_1428</name>
</gene>
<sequence length="265" mass="28086">MRPRLVAQQSSWMRARDLTPPESVTGPPGAGPSAALYGPPASPVVLALASAMAAAGALQALRHFALAGFLIFGVLSAACGYASIVQWRQSRAPSVLVGPGGVWLAGTDREPGRAIAWPQVAELVFCTVTERRVFDRQSGVRARPQRALAVRLADPPPLSEQDRQQVEQLSAAAPALRETLLTSLTTFLALPYRRVARSAASQAPVLAEVVHRYAPHVAVVEGPPVELDMAWRPGSDTALPPGLLGEAVRSPLQRLGVVDPTDTRP</sequence>
<keyword evidence="2" id="KW-0812">Transmembrane</keyword>
<evidence type="ECO:0000313" key="3">
    <source>
        <dbReference type="EMBL" id="SER91749.1"/>
    </source>
</evidence>